<dbReference type="GO" id="GO:0043025">
    <property type="term" value="C:neuronal cell body"/>
    <property type="evidence" value="ECO:0007669"/>
    <property type="project" value="TreeGrafter"/>
</dbReference>
<evidence type="ECO:0000256" key="1">
    <source>
        <dbReference type="ARBA" id="ARBA00022553"/>
    </source>
</evidence>
<reference evidence="4" key="3">
    <citation type="submission" date="2025-09" db="UniProtKB">
        <authorList>
            <consortium name="Ensembl"/>
        </authorList>
    </citation>
    <scope>IDENTIFICATION</scope>
</reference>
<dbReference type="GO" id="GO:0044295">
    <property type="term" value="C:axonal growth cone"/>
    <property type="evidence" value="ECO:0007669"/>
    <property type="project" value="TreeGrafter"/>
</dbReference>
<feature type="compositionally biased region" description="Low complexity" evidence="2">
    <location>
        <begin position="804"/>
        <end position="818"/>
    </location>
</feature>
<feature type="region of interest" description="Disordered" evidence="2">
    <location>
        <begin position="639"/>
        <end position="686"/>
    </location>
</feature>
<dbReference type="PROSITE" id="PS51082">
    <property type="entry name" value="WH2"/>
    <property type="match status" value="3"/>
</dbReference>
<dbReference type="FunFam" id="3.10.20.90:FF:000065">
    <property type="entry name" value="Cordon-bleu WH2 repeat protein"/>
    <property type="match status" value="1"/>
</dbReference>
<proteinExistence type="predicted"/>
<dbReference type="InterPro" id="IPR039895">
    <property type="entry name" value="COBL-like"/>
</dbReference>
<organism evidence="4 5">
    <name type="scientific">Peromyscus maniculatus bairdii</name>
    <name type="common">Prairie deer mouse</name>
    <dbReference type="NCBI Taxonomy" id="230844"/>
    <lineage>
        <taxon>Eukaryota</taxon>
        <taxon>Metazoa</taxon>
        <taxon>Chordata</taxon>
        <taxon>Craniata</taxon>
        <taxon>Vertebrata</taxon>
        <taxon>Euteleostomi</taxon>
        <taxon>Mammalia</taxon>
        <taxon>Eutheria</taxon>
        <taxon>Euarchontoglires</taxon>
        <taxon>Glires</taxon>
        <taxon>Rodentia</taxon>
        <taxon>Myomorpha</taxon>
        <taxon>Muroidea</taxon>
        <taxon>Cricetidae</taxon>
        <taxon>Neotominae</taxon>
        <taxon>Peromyscus</taxon>
    </lineage>
</organism>
<protein>
    <submittedName>
        <fullName evidence="4">Cordon-bleu WH2 repeat</fullName>
    </submittedName>
</protein>
<dbReference type="GO" id="GO:0003785">
    <property type="term" value="F:actin monomer binding"/>
    <property type="evidence" value="ECO:0007669"/>
    <property type="project" value="InterPro"/>
</dbReference>
<dbReference type="GO" id="GO:0030041">
    <property type="term" value="P:actin filament polymerization"/>
    <property type="evidence" value="ECO:0007669"/>
    <property type="project" value="TreeGrafter"/>
</dbReference>
<reference evidence="4" key="2">
    <citation type="submission" date="2025-08" db="UniProtKB">
        <authorList>
            <consortium name="Ensembl"/>
        </authorList>
    </citation>
    <scope>IDENTIFICATION</scope>
</reference>
<keyword evidence="5" id="KW-1185">Reference proteome</keyword>
<feature type="compositionally biased region" description="Basic and acidic residues" evidence="2">
    <location>
        <begin position="351"/>
        <end position="361"/>
    </location>
</feature>
<dbReference type="InterPro" id="IPR003124">
    <property type="entry name" value="WH2_dom"/>
</dbReference>
<evidence type="ECO:0000313" key="5">
    <source>
        <dbReference type="Proteomes" id="UP000694547"/>
    </source>
</evidence>
<feature type="region of interest" description="Disordered" evidence="2">
    <location>
        <begin position="1186"/>
        <end position="1224"/>
    </location>
</feature>
<feature type="compositionally biased region" description="Basic and acidic residues" evidence="2">
    <location>
        <begin position="876"/>
        <end position="897"/>
    </location>
</feature>
<dbReference type="GO" id="GO:0051639">
    <property type="term" value="P:actin filament network formation"/>
    <property type="evidence" value="ECO:0007669"/>
    <property type="project" value="TreeGrafter"/>
</dbReference>
<feature type="compositionally biased region" description="Polar residues" evidence="2">
    <location>
        <begin position="260"/>
        <end position="292"/>
    </location>
</feature>
<evidence type="ECO:0000313" key="4">
    <source>
        <dbReference type="Ensembl" id="ENSPEMP00000033896.1"/>
    </source>
</evidence>
<dbReference type="GO" id="GO:0001726">
    <property type="term" value="C:ruffle"/>
    <property type="evidence" value="ECO:0007669"/>
    <property type="project" value="TreeGrafter"/>
</dbReference>
<feature type="region of interest" description="Disordered" evidence="2">
    <location>
        <begin position="1"/>
        <end position="42"/>
    </location>
</feature>
<feature type="region of interest" description="Disordered" evidence="2">
    <location>
        <begin position="565"/>
        <end position="621"/>
    </location>
</feature>
<dbReference type="AlphaFoldDB" id="A0A8C8UMK6"/>
<dbReference type="GO" id="GO:0044294">
    <property type="term" value="C:dendritic growth cone"/>
    <property type="evidence" value="ECO:0007669"/>
    <property type="project" value="TreeGrafter"/>
</dbReference>
<sequence length="1255" mass="135651">MDAPHALAAKPPTGRKMKARAPPPPGKPTAQSVHSEQKLPHDATLGSQQSLVHMKEGLQNSTLDITVVLPSGLEKQSVVSGSHAMMDLLVDLCLQNHLNPSHHVLEIWSSETQQPLSFKPNTLIGSLNIHTVLLKEKVPEEKLKPGVPKVPEKSVRLVVNYLRTQKAVVRVSPEVPLQNILPVICAKCEVNPDHVVLLRDNVAGEELELSKSLNELGIKELYAWDNRREVFRKSSLGNDETDKEKKKFLGFFKVNKRSSSKGCLTTPNSPSMHSRSLTLGPSLSLGNISGVSMKSEMKKRRAPPPPSPGLLGQDKTSEKTSLSSQADLQKKKRRAPAPPPQPPPPSPVVPSRKEDKEENRKSTVVSLPLGPGSHCSMGGVSQVPPEAEETASEDTTEDSGVMSSPSDVISLDSQQDSMRSKDKWSTDQEDCSDQDLAGTPELGPQKSPSWGKNVSGNSILRNEKVTMPPNDDEDLFITGHLHQTLAELDEDLEGMEENYETDTSSLTSSINGVSNHSHQEAIIPDNGMDDIPITFIGEVSEEPVDSGLFPSRSNSAATFNTEGIASQRSHLPPSQTEHSQPYVRTNRKEPDPSPPSQDIRKRNQSSTLANTSEEENLVERDPRVTSFVSKLFIDDLKAKDKGKGHGSTHSQKTQAGPGVNSLPVNQKDGEEENPISALSPWSQHGQASGGSYGLKYGLTTYKIVPPKSEMRYYDRDVSLSTGAIKIDELGNLVSPHVNGNRTISRSSAVVETDAQPIGKVKEFWRRNSMEKHLNGPAEYTAKSAPSTATTATPARPQQESGPKAASATPTPQQQPAPQEYGAHLEEERSRPRSAVSCPVKVPAANPAEVTFLKPQRRTSSQYVASAIAKKMGPPRVHADVVRPHKKTAEKGHEEPKLVRPPPTGKDDAAPNQYSEARQHEPDTNQGSLCLSSNPGVHTPAGDHPRVGVSSPYGKPATQDCPAAVHRNSNFLPVRSSQRDRVSVGPSCGFNEKQTTSNQKTSSTSNPTRAPDRTHPPPPLLAEARDSGRILMNGSARAPGNCEPPHCPKESSPTSYIILQTEEKPSPLTTDVQDTDDALPSSIFGPKKKFKPVVQRPVPKDTSLHSALMEAIHSSGGRDKLRKTAEHTSEGRPKKPSYTETESERSALLAAIRGHSGTLSLRKVSSLASEELQNFRDAALLAPGLDKAHQEDHGLPPPPVLPPPPPPAPQAPSASITASRFSTGNLSNTVDARQALMDAIRSGTGAARLRKVPLLV</sequence>
<feature type="domain" description="WH2" evidence="3">
    <location>
        <begin position="1231"/>
        <end position="1251"/>
    </location>
</feature>
<feature type="compositionally biased region" description="Polar residues" evidence="2">
    <location>
        <begin position="923"/>
        <end position="935"/>
    </location>
</feature>
<evidence type="ECO:0000256" key="2">
    <source>
        <dbReference type="SAM" id="MobiDB-lite"/>
    </source>
</evidence>
<name>A0A8C8UMK6_PERMB</name>
<dbReference type="SMART" id="SM00246">
    <property type="entry name" value="WH2"/>
    <property type="match status" value="3"/>
</dbReference>
<feature type="compositionally biased region" description="Acidic residues" evidence="2">
    <location>
        <begin position="386"/>
        <end position="397"/>
    </location>
</feature>
<dbReference type="CDD" id="cd21799">
    <property type="entry name" value="WH2_Wa_Cobl"/>
    <property type="match status" value="1"/>
</dbReference>
<feature type="compositionally biased region" description="Polar residues" evidence="2">
    <location>
        <begin position="1212"/>
        <end position="1224"/>
    </location>
</feature>
<dbReference type="Pfam" id="PF09469">
    <property type="entry name" value="Cobl"/>
    <property type="match status" value="1"/>
</dbReference>
<dbReference type="InterPro" id="IPR019025">
    <property type="entry name" value="Cordon-bleu_ubiquitin_domain"/>
</dbReference>
<feature type="compositionally biased region" description="Basic and acidic residues" evidence="2">
    <location>
        <begin position="1115"/>
        <end position="1132"/>
    </location>
</feature>
<dbReference type="GeneTree" id="ENSGT00530000063608"/>
<dbReference type="Gene3D" id="3.10.20.90">
    <property type="entry name" value="Phosphatidylinositol 3-kinase Catalytic Subunit, Chain A, domain 1"/>
    <property type="match status" value="1"/>
</dbReference>
<dbReference type="GO" id="GO:0048471">
    <property type="term" value="C:perinuclear region of cytoplasm"/>
    <property type="evidence" value="ECO:0007669"/>
    <property type="project" value="TreeGrafter"/>
</dbReference>
<feature type="compositionally biased region" description="Polar residues" evidence="2">
    <location>
        <begin position="401"/>
        <end position="417"/>
    </location>
</feature>
<feature type="compositionally biased region" description="Polar residues" evidence="2">
    <location>
        <begin position="565"/>
        <end position="583"/>
    </location>
</feature>
<dbReference type="GO" id="GO:0005884">
    <property type="term" value="C:actin filament"/>
    <property type="evidence" value="ECO:0007669"/>
    <property type="project" value="TreeGrafter"/>
</dbReference>
<keyword evidence="1" id="KW-0597">Phosphoprotein</keyword>
<dbReference type="PANTHER" id="PTHR47008">
    <property type="entry name" value="PROTEIN CORDON-BLEU"/>
    <property type="match status" value="1"/>
</dbReference>
<dbReference type="PANTHER" id="PTHR47008:SF1">
    <property type="entry name" value="PROTEIN CORDON-BLEU"/>
    <property type="match status" value="1"/>
</dbReference>
<dbReference type="GO" id="GO:0005886">
    <property type="term" value="C:plasma membrane"/>
    <property type="evidence" value="ECO:0007669"/>
    <property type="project" value="TreeGrafter"/>
</dbReference>
<feature type="compositionally biased region" description="Polar residues" evidence="2">
    <location>
        <begin position="446"/>
        <end position="456"/>
    </location>
</feature>
<feature type="compositionally biased region" description="Low complexity" evidence="2">
    <location>
        <begin position="780"/>
        <end position="794"/>
    </location>
</feature>
<evidence type="ECO:0000259" key="3">
    <source>
        <dbReference type="PROSITE" id="PS51082"/>
    </source>
</evidence>
<feature type="compositionally biased region" description="Pro residues" evidence="2">
    <location>
        <begin position="1194"/>
        <end position="1209"/>
    </location>
</feature>
<accession>A0A8C8UMK6</accession>
<feature type="domain" description="WH2" evidence="3">
    <location>
        <begin position="1143"/>
        <end position="1163"/>
    </location>
</feature>
<dbReference type="Ensembl" id="ENSPEMT00000042626.1">
    <property type="protein sequence ID" value="ENSPEMP00000033896.1"/>
    <property type="gene ID" value="ENSPEMG00000012700.2"/>
</dbReference>
<reference evidence="4 5" key="1">
    <citation type="submission" date="2018-10" db="EMBL/GenBank/DDBJ databases">
        <title>Improved assembly of the deer mouse Peromyscus maniculatus genome.</title>
        <authorList>
            <person name="Lassance J.-M."/>
            <person name="Hoekstra H.E."/>
        </authorList>
    </citation>
    <scope>NUCLEOTIDE SEQUENCE [LARGE SCALE GENOMIC DNA]</scope>
</reference>
<feature type="compositionally biased region" description="Low complexity" evidence="2">
    <location>
        <begin position="992"/>
        <end position="1005"/>
    </location>
</feature>
<dbReference type="CDD" id="cd21801">
    <property type="entry name" value="WH2_Wc_Cobl"/>
    <property type="match status" value="1"/>
</dbReference>
<dbReference type="GO" id="GO:1990357">
    <property type="term" value="C:terminal web"/>
    <property type="evidence" value="ECO:0007669"/>
    <property type="project" value="TreeGrafter"/>
</dbReference>
<feature type="compositionally biased region" description="Pro residues" evidence="2">
    <location>
        <begin position="336"/>
        <end position="348"/>
    </location>
</feature>
<dbReference type="Proteomes" id="UP000694547">
    <property type="component" value="Chromosome 10"/>
</dbReference>
<feature type="region of interest" description="Disordered" evidence="2">
    <location>
        <begin position="775"/>
        <end position="1144"/>
    </location>
</feature>
<dbReference type="Pfam" id="PF02205">
    <property type="entry name" value="WH2"/>
    <property type="match status" value="3"/>
</dbReference>
<dbReference type="CDD" id="cd21800">
    <property type="entry name" value="WH2_Wb_Cobl"/>
    <property type="match status" value="1"/>
</dbReference>
<feature type="region of interest" description="Disordered" evidence="2">
    <location>
        <begin position="258"/>
        <end position="456"/>
    </location>
</feature>
<feature type="domain" description="WH2" evidence="3">
    <location>
        <begin position="1103"/>
        <end position="1123"/>
    </location>
</feature>